<dbReference type="InterPro" id="IPR036388">
    <property type="entry name" value="WH-like_DNA-bd_sf"/>
</dbReference>
<dbReference type="Gene3D" id="1.10.10.10">
    <property type="entry name" value="Winged helix-like DNA-binding domain superfamily/Winged helix DNA-binding domain"/>
    <property type="match status" value="1"/>
</dbReference>
<dbReference type="GO" id="GO:0006281">
    <property type="term" value="P:DNA repair"/>
    <property type="evidence" value="ECO:0007669"/>
    <property type="project" value="InterPro"/>
</dbReference>
<dbReference type="Pfam" id="PF01035">
    <property type="entry name" value="DNA_binding_1"/>
    <property type="match status" value="1"/>
</dbReference>
<dbReference type="PANTHER" id="PTHR42942:SF1">
    <property type="entry name" value="ALKYLTRANSFERASE-LIKE PROTEIN 1"/>
    <property type="match status" value="1"/>
</dbReference>
<dbReference type="GO" id="GO:0003824">
    <property type="term" value="F:catalytic activity"/>
    <property type="evidence" value="ECO:0007669"/>
    <property type="project" value="InterPro"/>
</dbReference>
<dbReference type="InterPro" id="IPR052520">
    <property type="entry name" value="ATL_DNA_repair"/>
</dbReference>
<dbReference type="RefSeq" id="WP_319155315.1">
    <property type="nucleotide sequence ID" value="NZ_CP138359.1"/>
</dbReference>
<accession>A0AAF1BXM1</accession>
<protein>
    <submittedName>
        <fullName evidence="3">MGMT family protein</fullName>
    </submittedName>
</protein>
<evidence type="ECO:0000259" key="2">
    <source>
        <dbReference type="Pfam" id="PF01035"/>
    </source>
</evidence>
<keyword evidence="4" id="KW-1185">Reference proteome</keyword>
<keyword evidence="1" id="KW-0227">DNA damage</keyword>
<dbReference type="PANTHER" id="PTHR42942">
    <property type="entry name" value="6-O-METHYLGUANINE DNA METHYLTRANSFERASE"/>
    <property type="match status" value="1"/>
</dbReference>
<sequence length="116" mass="12432">MDEEYLESVLDVVETVPRGSATTYGDVAEVVGRRLGRGGPRQVGAALRDSGGAVPWWRVVNAQGKPPAHHVTRALDLLRDEGCPLVPDGSRVDLRAARVDWDEQMDLSAGPGSESV</sequence>
<evidence type="ECO:0000256" key="1">
    <source>
        <dbReference type="ARBA" id="ARBA00022763"/>
    </source>
</evidence>
<dbReference type="CDD" id="cd06445">
    <property type="entry name" value="ATase"/>
    <property type="match status" value="1"/>
</dbReference>
<dbReference type="AlphaFoldDB" id="A0AAF1BXM1"/>
<evidence type="ECO:0000313" key="3">
    <source>
        <dbReference type="EMBL" id="WPF81137.1"/>
    </source>
</evidence>
<dbReference type="EMBL" id="CP138359">
    <property type="protein sequence ID" value="WPF81137.1"/>
    <property type="molecule type" value="Genomic_DNA"/>
</dbReference>
<gene>
    <name evidence="3" type="ORF">SANBI_002408</name>
</gene>
<dbReference type="InterPro" id="IPR036217">
    <property type="entry name" value="MethylDNA_cys_MeTrfase_DNAb"/>
</dbReference>
<reference evidence="4" key="1">
    <citation type="submission" date="2023-11" db="EMBL/GenBank/DDBJ databases">
        <authorList>
            <person name="Helweg L.P."/>
            <person name="Kiel A."/>
            <person name="Hitz F."/>
            <person name="Ruckert-Reed C."/>
            <person name="Busche T."/>
            <person name="Kaltschmidt B."/>
            <person name="Kaltschmidt C."/>
        </authorList>
    </citation>
    <scope>NUCLEOTIDE SEQUENCE [LARGE SCALE GENOMIC DNA]</scope>
    <source>
        <strain evidence="4">4.1</strain>
    </source>
</reference>
<dbReference type="Proteomes" id="UP001304340">
    <property type="component" value="Chromosome"/>
</dbReference>
<dbReference type="SUPFAM" id="SSF46767">
    <property type="entry name" value="Methylated DNA-protein cysteine methyltransferase, C-terminal domain"/>
    <property type="match status" value="1"/>
</dbReference>
<dbReference type="KEGG" id="sbil:SANBI_002408"/>
<proteinExistence type="predicted"/>
<dbReference type="InterPro" id="IPR014048">
    <property type="entry name" value="MethylDNA_cys_MeTrfase_DNA-bd"/>
</dbReference>
<evidence type="ECO:0000313" key="4">
    <source>
        <dbReference type="Proteomes" id="UP001304340"/>
    </source>
</evidence>
<organism evidence="3 4">
    <name type="scientific">Sanguibacter biliveldensis</name>
    <dbReference type="NCBI Taxonomy" id="3030830"/>
    <lineage>
        <taxon>Bacteria</taxon>
        <taxon>Bacillati</taxon>
        <taxon>Actinomycetota</taxon>
        <taxon>Actinomycetes</taxon>
        <taxon>Micrococcales</taxon>
        <taxon>Sanguibacteraceae</taxon>
        <taxon>Sanguibacter</taxon>
    </lineage>
</organism>
<feature type="domain" description="Methylated-DNA-[protein]-cysteine S-methyltransferase DNA binding" evidence="2">
    <location>
        <begin position="7"/>
        <end position="82"/>
    </location>
</feature>
<name>A0AAF1BXM1_9MICO</name>